<keyword evidence="3" id="KW-1185">Reference proteome</keyword>
<reference evidence="2 3" key="1">
    <citation type="journal article" date="2023" name="G3 (Bethesda)">
        <title>A chromosome-length genome assembly and annotation of blackberry (Rubus argutus, cv. 'Hillquist').</title>
        <authorList>
            <person name="Bruna T."/>
            <person name="Aryal R."/>
            <person name="Dudchenko O."/>
            <person name="Sargent D.J."/>
            <person name="Mead D."/>
            <person name="Buti M."/>
            <person name="Cavallini A."/>
            <person name="Hytonen T."/>
            <person name="Andres J."/>
            <person name="Pham M."/>
            <person name="Weisz D."/>
            <person name="Mascagni F."/>
            <person name="Usai G."/>
            <person name="Natali L."/>
            <person name="Bassil N."/>
            <person name="Fernandez G.E."/>
            <person name="Lomsadze A."/>
            <person name="Armour M."/>
            <person name="Olukolu B."/>
            <person name="Poorten T."/>
            <person name="Britton C."/>
            <person name="Davik J."/>
            <person name="Ashrafi H."/>
            <person name="Aiden E.L."/>
            <person name="Borodovsky M."/>
            <person name="Worthington M."/>
        </authorList>
    </citation>
    <scope>NUCLEOTIDE SEQUENCE [LARGE SCALE GENOMIC DNA]</scope>
    <source>
        <strain evidence="2">PI 553951</strain>
    </source>
</reference>
<accession>A0AAW1VZK5</accession>
<evidence type="ECO:0000313" key="2">
    <source>
        <dbReference type="EMBL" id="KAK9911965.1"/>
    </source>
</evidence>
<gene>
    <name evidence="2" type="ORF">M0R45_035842</name>
</gene>
<dbReference type="Proteomes" id="UP001457282">
    <property type="component" value="Unassembled WGS sequence"/>
</dbReference>
<feature type="transmembrane region" description="Helical" evidence="1">
    <location>
        <begin position="65"/>
        <end position="90"/>
    </location>
</feature>
<evidence type="ECO:0000313" key="3">
    <source>
        <dbReference type="Proteomes" id="UP001457282"/>
    </source>
</evidence>
<dbReference type="EMBL" id="JBEDUW010000007">
    <property type="protein sequence ID" value="KAK9911965.1"/>
    <property type="molecule type" value="Genomic_DNA"/>
</dbReference>
<organism evidence="2 3">
    <name type="scientific">Rubus argutus</name>
    <name type="common">Southern blackberry</name>
    <dbReference type="NCBI Taxonomy" id="59490"/>
    <lineage>
        <taxon>Eukaryota</taxon>
        <taxon>Viridiplantae</taxon>
        <taxon>Streptophyta</taxon>
        <taxon>Embryophyta</taxon>
        <taxon>Tracheophyta</taxon>
        <taxon>Spermatophyta</taxon>
        <taxon>Magnoliopsida</taxon>
        <taxon>eudicotyledons</taxon>
        <taxon>Gunneridae</taxon>
        <taxon>Pentapetalae</taxon>
        <taxon>rosids</taxon>
        <taxon>fabids</taxon>
        <taxon>Rosales</taxon>
        <taxon>Rosaceae</taxon>
        <taxon>Rosoideae</taxon>
        <taxon>Rosoideae incertae sedis</taxon>
        <taxon>Rubus</taxon>
    </lineage>
</organism>
<protein>
    <submittedName>
        <fullName evidence="2">Uncharacterized protein</fullName>
    </submittedName>
</protein>
<name>A0AAW1VZK5_RUBAR</name>
<dbReference type="AlphaFoldDB" id="A0AAW1VZK5"/>
<keyword evidence="1" id="KW-0472">Membrane</keyword>
<sequence>MHLSCFKACTQSQSHYTCLVCSKSSGATTMASTQSSLPVDVSFWVNMLYQIVLWFEHRQKAKERCLLCCVVLFALVLLCVLSTLVILPWFNPLGRNKFVYLL</sequence>
<comment type="caution">
    <text evidence="2">The sequence shown here is derived from an EMBL/GenBank/DDBJ whole genome shotgun (WGS) entry which is preliminary data.</text>
</comment>
<proteinExistence type="predicted"/>
<evidence type="ECO:0000256" key="1">
    <source>
        <dbReference type="SAM" id="Phobius"/>
    </source>
</evidence>
<keyword evidence="1" id="KW-0812">Transmembrane</keyword>
<keyword evidence="1" id="KW-1133">Transmembrane helix</keyword>